<dbReference type="PANTHER" id="PTHR14969">
    <property type="entry name" value="SPHINGOSINE-1-PHOSPHATE PHOSPHOHYDROLASE"/>
    <property type="match status" value="1"/>
</dbReference>
<dbReference type="PANTHER" id="PTHR14969:SF62">
    <property type="entry name" value="DECAPRENYLPHOSPHORYL-5-PHOSPHORIBOSE PHOSPHATASE RV3807C-RELATED"/>
    <property type="match status" value="1"/>
</dbReference>
<organism evidence="9 10">
    <name type="scientific">Undibacterium hunanense</name>
    <dbReference type="NCBI Taxonomy" id="2762292"/>
    <lineage>
        <taxon>Bacteria</taxon>
        <taxon>Pseudomonadati</taxon>
        <taxon>Pseudomonadota</taxon>
        <taxon>Betaproteobacteria</taxon>
        <taxon>Burkholderiales</taxon>
        <taxon>Oxalobacteraceae</taxon>
        <taxon>Undibacterium</taxon>
    </lineage>
</organism>
<sequence length="221" mass="24817">MTTLFYRLQLRAPTLIALFIGILLPFYIFSILASEVAEHEVFAFDQPLLMFFHAHANTQLDSVMLFFTHIGSAPWVVPFELALFAWLVYKRLRMDALFAFLSLTGAAALNVLAKNFFARSRPDFWISLQPETTFSFPSGHSMNAMALAALLIILGWKSKARWLITAISACFVLMVSVSRLYLGVHYPSDVMAAWAAALTWVVGLALILKWRHTATATRPGE</sequence>
<feature type="transmembrane region" description="Helical" evidence="7">
    <location>
        <begin position="66"/>
        <end position="89"/>
    </location>
</feature>
<feature type="transmembrane region" description="Helical" evidence="7">
    <location>
        <begin position="138"/>
        <end position="156"/>
    </location>
</feature>
<feature type="transmembrane region" description="Helical" evidence="7">
    <location>
        <begin position="163"/>
        <end position="184"/>
    </location>
</feature>
<feature type="transmembrane region" description="Helical" evidence="7">
    <location>
        <begin position="190"/>
        <end position="208"/>
    </location>
</feature>
<accession>A0ABR6ZNL6</accession>
<dbReference type="Gene3D" id="1.20.144.10">
    <property type="entry name" value="Phosphatidic acid phosphatase type 2/haloperoxidase"/>
    <property type="match status" value="2"/>
</dbReference>
<proteinExistence type="predicted"/>
<evidence type="ECO:0000256" key="7">
    <source>
        <dbReference type="SAM" id="Phobius"/>
    </source>
</evidence>
<dbReference type="RefSeq" id="WP_186946418.1">
    <property type="nucleotide sequence ID" value="NZ_JACOGF010000003.1"/>
</dbReference>
<feature type="domain" description="Phosphatidic acid phosphatase type 2/haloperoxidase" evidence="8">
    <location>
        <begin position="95"/>
        <end position="205"/>
    </location>
</feature>
<keyword evidence="5 7" id="KW-1133">Transmembrane helix</keyword>
<keyword evidence="3 7" id="KW-0812">Transmembrane</keyword>
<evidence type="ECO:0000313" key="9">
    <source>
        <dbReference type="EMBL" id="MBC3917168.1"/>
    </source>
</evidence>
<evidence type="ECO:0000313" key="10">
    <source>
        <dbReference type="Proteomes" id="UP000650424"/>
    </source>
</evidence>
<keyword evidence="6 7" id="KW-0472">Membrane</keyword>
<evidence type="ECO:0000256" key="3">
    <source>
        <dbReference type="ARBA" id="ARBA00022692"/>
    </source>
</evidence>
<evidence type="ECO:0000256" key="1">
    <source>
        <dbReference type="ARBA" id="ARBA00004651"/>
    </source>
</evidence>
<dbReference type="SMART" id="SM00014">
    <property type="entry name" value="acidPPc"/>
    <property type="match status" value="1"/>
</dbReference>
<dbReference type="Pfam" id="PF01569">
    <property type="entry name" value="PAP2"/>
    <property type="match status" value="1"/>
</dbReference>
<dbReference type="Proteomes" id="UP000650424">
    <property type="component" value="Unassembled WGS sequence"/>
</dbReference>
<feature type="transmembrane region" description="Helical" evidence="7">
    <location>
        <begin position="12"/>
        <end position="33"/>
    </location>
</feature>
<evidence type="ECO:0000256" key="2">
    <source>
        <dbReference type="ARBA" id="ARBA00022475"/>
    </source>
</evidence>
<name>A0ABR6ZNL6_9BURK</name>
<evidence type="ECO:0000256" key="4">
    <source>
        <dbReference type="ARBA" id="ARBA00022801"/>
    </source>
</evidence>
<comment type="caution">
    <text evidence="9">The sequence shown here is derived from an EMBL/GenBank/DDBJ whole genome shotgun (WGS) entry which is preliminary data.</text>
</comment>
<keyword evidence="10" id="KW-1185">Reference proteome</keyword>
<protein>
    <submittedName>
        <fullName evidence="9">Phosphatase PAP2 family protein</fullName>
    </submittedName>
</protein>
<dbReference type="InterPro" id="IPR000326">
    <property type="entry name" value="PAP2/HPO"/>
</dbReference>
<reference evidence="9 10" key="1">
    <citation type="submission" date="2020-08" db="EMBL/GenBank/DDBJ databases">
        <title>Novel species isolated from subtropical streams in China.</title>
        <authorList>
            <person name="Lu H."/>
        </authorList>
    </citation>
    <scope>NUCLEOTIDE SEQUENCE [LARGE SCALE GENOMIC DNA]</scope>
    <source>
        <strain evidence="9 10">CY18W</strain>
    </source>
</reference>
<feature type="transmembrane region" description="Helical" evidence="7">
    <location>
        <begin position="96"/>
        <end position="118"/>
    </location>
</feature>
<dbReference type="InterPro" id="IPR036938">
    <property type="entry name" value="PAP2/HPO_sf"/>
</dbReference>
<evidence type="ECO:0000256" key="6">
    <source>
        <dbReference type="ARBA" id="ARBA00023136"/>
    </source>
</evidence>
<evidence type="ECO:0000259" key="8">
    <source>
        <dbReference type="SMART" id="SM00014"/>
    </source>
</evidence>
<evidence type="ECO:0000256" key="5">
    <source>
        <dbReference type="ARBA" id="ARBA00022989"/>
    </source>
</evidence>
<dbReference type="EMBL" id="JACOGF010000003">
    <property type="protein sequence ID" value="MBC3917168.1"/>
    <property type="molecule type" value="Genomic_DNA"/>
</dbReference>
<comment type="subcellular location">
    <subcellularLocation>
        <location evidence="1">Cell membrane</location>
        <topology evidence="1">Multi-pass membrane protein</topology>
    </subcellularLocation>
</comment>
<dbReference type="SUPFAM" id="SSF48317">
    <property type="entry name" value="Acid phosphatase/Vanadium-dependent haloperoxidase"/>
    <property type="match status" value="1"/>
</dbReference>
<keyword evidence="2" id="KW-1003">Cell membrane</keyword>
<gene>
    <name evidence="9" type="ORF">H8L32_06750</name>
</gene>
<dbReference type="CDD" id="cd03392">
    <property type="entry name" value="PAP2_like_2"/>
    <property type="match status" value="1"/>
</dbReference>
<keyword evidence="4" id="KW-0378">Hydrolase</keyword>